<sequence length="622" mass="67297">MSRTSTGSRNSAEKYRPLNAFMAFRSFYNRMLPNIQQKERSGVLTALWNVDPYKNQWAIIAKVFSYLRGELGKDTVSLSSFLEHACAVLGIPPLDNYLEEQGFALLEDQMGKLSLIKYDEAMAPVTVSRIPELAFDGGSGEKAKRNRVKTVGALTQNTSFQAFKEVNKENIAAAAKGFAEKEEEVGGRQGSSSGSGSGSTYGNEEAAAGLYAEHELLAAVFEHGLVLDKTMAVDKKRLVQKLYSRAYEMLIGGQFPVVTGVDGFSRTIRNNPMAAAAQLFSRSAGFQFDVLVVDRHDRLKQHVLCAVDQDGQDQTFVLSGPETAHLTAQARAVAGPLSVAPKTKNGSGSGIRNMPTYTQQMAYQTSLDAGQFHVFSSQPSMQSSSSSSRNDEAAAAPTDSIITMESDGMAWLHEMDMAQARQAALQPQSHSEAGESSGNVSEATTVLAAAGEVDAWMHGHQAEADADAEVRDYLEHDSSVGLSAPDGLHFVDLLQEQGSASSLGKHGRDGEQQIEQVENTAGDESPSKRCRLYDDLHYLMGAMQQDEVSLREQLAHGQRPAVFADIYRSQAAAAMEGSGQTAQRGLAGYDFDVEGDDVLADIFGDSSVTADTDMQFMQWPSN</sequence>
<feature type="region of interest" description="Disordered" evidence="6">
    <location>
        <begin position="420"/>
        <end position="442"/>
    </location>
</feature>
<feature type="compositionally biased region" description="Polar residues" evidence="6">
    <location>
        <begin position="425"/>
        <end position="442"/>
    </location>
</feature>
<keyword evidence="4 5" id="KW-0539">Nucleus</keyword>
<evidence type="ECO:0000256" key="1">
    <source>
        <dbReference type="ARBA" id="ARBA00023015"/>
    </source>
</evidence>
<name>M4PIA5_9PEZI</name>
<comment type="subcellular location">
    <subcellularLocation>
        <location evidence="5">Nucleus</location>
    </subcellularLocation>
</comment>
<dbReference type="GO" id="GO:0045895">
    <property type="term" value="P:positive regulation of mating-type specific transcription, DNA-templated"/>
    <property type="evidence" value="ECO:0007669"/>
    <property type="project" value="InterPro"/>
</dbReference>
<reference evidence="8" key="2">
    <citation type="journal article" date="2013" name="G3 (Bethesda)">
        <title>Unequal Recombination and Evolution of the Mating-Type (MAT) Loci in the Pathogenic Fungus Grosmannia clavigera and Relatives.</title>
        <authorList>
            <person name="Tsui C.K."/>
            <person name="Diguistini S."/>
            <person name="Wang Y."/>
            <person name="Feau N."/>
            <person name="Dhillon B."/>
            <person name="Bohlmann J."/>
            <person name="Hamelin R.C."/>
        </authorList>
    </citation>
    <scope>NUCLEOTIDE SEQUENCE</scope>
    <source>
        <strain evidence="8">HV18</strain>
    </source>
</reference>
<organism evidence="8">
    <name type="scientific">Leptographium longiclavatum</name>
    <dbReference type="NCBI Taxonomy" id="300481"/>
    <lineage>
        <taxon>Eukaryota</taxon>
        <taxon>Fungi</taxon>
        <taxon>Dikarya</taxon>
        <taxon>Ascomycota</taxon>
        <taxon>Pezizomycotina</taxon>
        <taxon>Sordariomycetes</taxon>
        <taxon>Sordariomycetidae</taxon>
        <taxon>Ophiostomatales</taxon>
        <taxon>Ophiostomataceae</taxon>
        <taxon>Leptographium</taxon>
    </lineage>
</organism>
<evidence type="ECO:0000313" key="8">
    <source>
        <dbReference type="EMBL" id="AGH03207.1"/>
    </source>
</evidence>
<evidence type="ECO:0000256" key="4">
    <source>
        <dbReference type="ARBA" id="ARBA00023242"/>
    </source>
</evidence>
<feature type="compositionally biased region" description="Gly residues" evidence="6">
    <location>
        <begin position="187"/>
        <end position="199"/>
    </location>
</feature>
<feature type="compositionally biased region" description="Low complexity" evidence="6">
    <location>
        <begin position="376"/>
        <end position="388"/>
    </location>
</feature>
<keyword evidence="1 5" id="KW-0805">Transcription regulation</keyword>
<evidence type="ECO:0000256" key="3">
    <source>
        <dbReference type="ARBA" id="ARBA00023163"/>
    </source>
</evidence>
<dbReference type="PROSITE" id="PS51325">
    <property type="entry name" value="ALPHA_BOX"/>
    <property type="match status" value="1"/>
</dbReference>
<evidence type="ECO:0000256" key="6">
    <source>
        <dbReference type="SAM" id="MobiDB-lite"/>
    </source>
</evidence>
<accession>M4PIA5</accession>
<protein>
    <submittedName>
        <fullName evidence="8">Alpha box protein</fullName>
    </submittedName>
</protein>
<evidence type="ECO:0000256" key="2">
    <source>
        <dbReference type="ARBA" id="ARBA00023125"/>
    </source>
</evidence>
<feature type="region of interest" description="Disordered" evidence="6">
    <location>
        <begin position="376"/>
        <end position="396"/>
    </location>
</feature>
<proteinExistence type="inferred from homology"/>
<keyword evidence="3 5" id="KW-0804">Transcription</keyword>
<dbReference type="InterPro" id="IPR006856">
    <property type="entry name" value="MATalpha_HMGbox"/>
</dbReference>
<dbReference type="Pfam" id="PF04769">
    <property type="entry name" value="MATalpha_HMGbox"/>
    <property type="match status" value="1"/>
</dbReference>
<feature type="region of interest" description="Disordered" evidence="6">
    <location>
        <begin position="182"/>
        <end position="201"/>
    </location>
</feature>
<evidence type="ECO:0000259" key="7">
    <source>
        <dbReference type="PROSITE" id="PS51325"/>
    </source>
</evidence>
<feature type="domain" description="Alpha box" evidence="7">
    <location>
        <begin position="13"/>
        <end position="68"/>
    </location>
</feature>
<dbReference type="AlphaFoldDB" id="M4PIA5"/>
<keyword evidence="2 5" id="KW-0238">DNA-binding</keyword>
<evidence type="ECO:0000256" key="5">
    <source>
        <dbReference type="RuleBase" id="RU003516"/>
    </source>
</evidence>
<dbReference type="GO" id="GO:0008301">
    <property type="term" value="F:DNA binding, bending"/>
    <property type="evidence" value="ECO:0007669"/>
    <property type="project" value="InterPro"/>
</dbReference>
<dbReference type="GO" id="GO:0005634">
    <property type="term" value="C:nucleus"/>
    <property type="evidence" value="ECO:0007669"/>
    <property type="project" value="UniProtKB-SubCell"/>
</dbReference>
<dbReference type="EMBL" id="JX402955">
    <property type="protein sequence ID" value="AGH03207.1"/>
    <property type="molecule type" value="Genomic_DNA"/>
</dbReference>
<reference evidence="8" key="1">
    <citation type="submission" date="2012-07" db="EMBL/GenBank/DDBJ databases">
        <authorList>
            <person name="Tsui C.K.M."/>
            <person name="DiGuistini S."/>
            <person name="Feau N."/>
            <person name="Bohlmann J."/>
            <person name="Hamelin R.C."/>
        </authorList>
    </citation>
    <scope>NUCLEOTIDE SEQUENCE</scope>
    <source>
        <strain evidence="8">HV18</strain>
    </source>
</reference>
<comment type="similarity">
    <text evidence="5">Belongs to the MATALPHA1 family.</text>
</comment>